<evidence type="ECO:0000313" key="3">
    <source>
        <dbReference type="Proteomes" id="UP000265180"/>
    </source>
</evidence>
<dbReference type="PROSITE" id="PS50181">
    <property type="entry name" value="FBOX"/>
    <property type="match status" value="1"/>
</dbReference>
<dbReference type="InterPro" id="IPR001810">
    <property type="entry name" value="F-box_dom"/>
</dbReference>
<accession>A0A3P9KEV6</accession>
<organism evidence="2 3">
    <name type="scientific">Oryzias latipes</name>
    <name type="common">Japanese rice fish</name>
    <name type="synonym">Japanese killifish</name>
    <dbReference type="NCBI Taxonomy" id="8090"/>
    <lineage>
        <taxon>Eukaryota</taxon>
        <taxon>Metazoa</taxon>
        <taxon>Chordata</taxon>
        <taxon>Craniata</taxon>
        <taxon>Vertebrata</taxon>
        <taxon>Euteleostomi</taxon>
        <taxon>Actinopterygii</taxon>
        <taxon>Neopterygii</taxon>
        <taxon>Teleostei</taxon>
        <taxon>Neoteleostei</taxon>
        <taxon>Acanthomorphata</taxon>
        <taxon>Ovalentaria</taxon>
        <taxon>Atherinomorphae</taxon>
        <taxon>Beloniformes</taxon>
        <taxon>Adrianichthyidae</taxon>
        <taxon>Oryziinae</taxon>
        <taxon>Oryzias</taxon>
    </lineage>
</organism>
<reference evidence="2" key="3">
    <citation type="submission" date="2025-08" db="UniProtKB">
        <authorList>
            <consortium name="Ensembl"/>
        </authorList>
    </citation>
    <scope>IDENTIFICATION</scope>
    <source>
        <strain evidence="2">HNI</strain>
    </source>
</reference>
<reference key="1">
    <citation type="journal article" date="2007" name="Nature">
        <title>The medaka draft genome and insights into vertebrate genome evolution.</title>
        <authorList>
            <person name="Kasahara M."/>
            <person name="Naruse K."/>
            <person name="Sasaki S."/>
            <person name="Nakatani Y."/>
            <person name="Qu W."/>
            <person name="Ahsan B."/>
            <person name="Yamada T."/>
            <person name="Nagayasu Y."/>
            <person name="Doi K."/>
            <person name="Kasai Y."/>
            <person name="Jindo T."/>
            <person name="Kobayashi D."/>
            <person name="Shimada A."/>
            <person name="Toyoda A."/>
            <person name="Kuroki Y."/>
            <person name="Fujiyama A."/>
            <person name="Sasaki T."/>
            <person name="Shimizu A."/>
            <person name="Asakawa S."/>
            <person name="Shimizu N."/>
            <person name="Hashimoto S."/>
            <person name="Yang J."/>
            <person name="Lee Y."/>
            <person name="Matsushima K."/>
            <person name="Sugano S."/>
            <person name="Sakaizumi M."/>
            <person name="Narita T."/>
            <person name="Ohishi K."/>
            <person name="Haga S."/>
            <person name="Ohta F."/>
            <person name="Nomoto H."/>
            <person name="Nogata K."/>
            <person name="Morishita T."/>
            <person name="Endo T."/>
            <person name="Shin-I T."/>
            <person name="Takeda H."/>
            <person name="Morishita S."/>
            <person name="Kohara Y."/>
        </authorList>
    </citation>
    <scope>NUCLEOTIDE SEQUENCE [LARGE SCALE GENOMIC DNA]</scope>
    <source>
        <strain>Hd-rR</strain>
    </source>
</reference>
<dbReference type="InterPro" id="IPR036047">
    <property type="entry name" value="F-box-like_dom_sf"/>
</dbReference>
<dbReference type="InterPro" id="IPR032675">
    <property type="entry name" value="LRR_dom_sf"/>
</dbReference>
<dbReference type="Proteomes" id="UP000265180">
    <property type="component" value="Chromosome 5"/>
</dbReference>
<dbReference type="Pfam" id="PF12937">
    <property type="entry name" value="F-box-like"/>
    <property type="match status" value="1"/>
</dbReference>
<dbReference type="SUPFAM" id="SSF81383">
    <property type="entry name" value="F-box domain"/>
    <property type="match status" value="1"/>
</dbReference>
<dbReference type="Ensembl" id="ENSORLT00020003498.1">
    <property type="protein sequence ID" value="ENSORLP00020007077.1"/>
    <property type="gene ID" value="ENSORLG00020007966.1"/>
</dbReference>
<dbReference type="Gene3D" id="1.20.1280.50">
    <property type="match status" value="1"/>
</dbReference>
<protein>
    <recommendedName>
        <fullName evidence="1">F-box domain-containing protein</fullName>
    </recommendedName>
</protein>
<feature type="domain" description="F-box" evidence="1">
    <location>
        <begin position="15"/>
        <end position="61"/>
    </location>
</feature>
<dbReference type="SUPFAM" id="SSF52058">
    <property type="entry name" value="L domain-like"/>
    <property type="match status" value="1"/>
</dbReference>
<evidence type="ECO:0000313" key="2">
    <source>
        <dbReference type="Ensembl" id="ENSORLP00020007077.1"/>
    </source>
</evidence>
<evidence type="ECO:0000259" key="1">
    <source>
        <dbReference type="PROSITE" id="PS50181"/>
    </source>
</evidence>
<dbReference type="Gene3D" id="3.80.10.10">
    <property type="entry name" value="Ribonuclease Inhibitor"/>
    <property type="match status" value="1"/>
</dbReference>
<dbReference type="AlphaFoldDB" id="A0A3P9KEV6"/>
<name>A0A3P9KEV6_ORYLA</name>
<reference evidence="2" key="4">
    <citation type="submission" date="2025-09" db="UniProtKB">
        <authorList>
            <consortium name="Ensembl"/>
        </authorList>
    </citation>
    <scope>IDENTIFICATION</scope>
    <source>
        <strain evidence="2">HNI</strain>
    </source>
</reference>
<sequence length="432" mass="48553">VSHTPFLCLLEKSMAQSFMQIPSEVWNHVFTFLPVSDKFCVRATCKYFKKLIDHWSLWKGWSVVLSFRNGPYSSQFWASLRRRKVASVVMTSNKAKHWSQLTQGLPGVSTVVVEGTPRTNFRFLEELPHVKRVAVRSTFLLCDANPAAAAQQLTHLSLCGISLSSKDVFKATLSKFTNLTSLDYHLEPIGPPVSCLQVLVDSLPKLKRLSVCFKRVLLCYDTTEAIHRPAALSSLELVNYMNFSLPTDTMRLLPHLRSLSVYHQLSHTEMDDPEHLGFYLKSWLSDLPQLSSLVVIKGPAANTYASSIPATVTSLTLRVAGLSAGDMAAVAAQVPNLLHLHIDPWPSRLGAHTSKIPQLFPKLKSLKIRHECVPEKDFLQLHQLQDLEHLEVLDDRPNLWDLVGKLRMITKNRLNISTSPLPRDVLCCACTQ</sequence>
<proteinExistence type="predicted"/>
<reference evidence="2 3" key="2">
    <citation type="submission" date="2017-04" db="EMBL/GenBank/DDBJ databases">
        <title>CpG methylation of centromeres and impact of large insertions on vertebrate speciation.</title>
        <authorList>
            <person name="Ichikawa K."/>
            <person name="Yoshimura J."/>
            <person name="Morishita S."/>
        </authorList>
    </citation>
    <scope>NUCLEOTIDE SEQUENCE</scope>
    <source>
        <strain evidence="2 3">HNI</strain>
    </source>
</reference>